<dbReference type="OrthoDB" id="329835at2759"/>
<evidence type="ECO:0000256" key="6">
    <source>
        <dbReference type="SAM" id="MobiDB-lite"/>
    </source>
</evidence>
<keyword evidence="4" id="KW-0511">Multifunctional enzyme</keyword>
<dbReference type="Pfam" id="PF02801">
    <property type="entry name" value="Ketoacyl-synt_C"/>
    <property type="match status" value="1"/>
</dbReference>
<dbReference type="GO" id="GO:0004312">
    <property type="term" value="F:fatty acid synthase activity"/>
    <property type="evidence" value="ECO:0007669"/>
    <property type="project" value="TreeGrafter"/>
</dbReference>
<dbReference type="InterPro" id="IPR016035">
    <property type="entry name" value="Acyl_Trfase/lysoPLipase"/>
</dbReference>
<feature type="domain" description="PKS/mFAS DH" evidence="9">
    <location>
        <begin position="1407"/>
        <end position="1713"/>
    </location>
</feature>
<keyword evidence="2" id="KW-0597">Phosphoprotein</keyword>
<feature type="active site" description="Proton donor; for dehydratase activity" evidence="5">
    <location>
        <position position="1624"/>
    </location>
</feature>
<dbReference type="CDD" id="cd00833">
    <property type="entry name" value="PKS"/>
    <property type="match status" value="1"/>
</dbReference>
<feature type="active site" description="Proton acceptor; for dehydratase activity" evidence="5">
    <location>
        <position position="1439"/>
    </location>
</feature>
<protein>
    <submittedName>
        <fullName evidence="10">Uncharacterized protein</fullName>
    </submittedName>
</protein>
<evidence type="ECO:0000313" key="10">
    <source>
        <dbReference type="EMBL" id="KXS96183.1"/>
    </source>
</evidence>
<dbReference type="GO" id="GO:0006633">
    <property type="term" value="P:fatty acid biosynthetic process"/>
    <property type="evidence" value="ECO:0007669"/>
    <property type="project" value="InterPro"/>
</dbReference>
<dbReference type="InterPro" id="IPR009081">
    <property type="entry name" value="PP-bd_ACP"/>
</dbReference>
<reference evidence="10 11" key="1">
    <citation type="submission" date="2015-07" db="EMBL/GenBank/DDBJ databases">
        <title>Comparative genomics of the Sigatoka disease complex on banana suggests a link between parallel evolutionary changes in Pseudocercospora fijiensis and Pseudocercospora eumusae and increased virulence on the banana host.</title>
        <authorList>
            <person name="Chang T.-C."/>
            <person name="Salvucci A."/>
            <person name="Crous P.W."/>
            <person name="Stergiopoulos I."/>
        </authorList>
    </citation>
    <scope>NUCLEOTIDE SEQUENCE [LARGE SCALE GENOMIC DNA]</scope>
    <source>
        <strain evidence="10 11">CBS 114824</strain>
    </source>
</reference>
<name>A0A139H140_9PEZI</name>
<dbReference type="FunFam" id="3.40.366.10:FF:000017">
    <property type="entry name" value="Non-reducing polyketide synthase aptA"/>
    <property type="match status" value="1"/>
</dbReference>
<dbReference type="Pfam" id="PF00698">
    <property type="entry name" value="Acyl_transf_1"/>
    <property type="match status" value="1"/>
</dbReference>
<dbReference type="SMART" id="SM00825">
    <property type="entry name" value="PKS_KS"/>
    <property type="match status" value="1"/>
</dbReference>
<dbReference type="GO" id="GO:0031177">
    <property type="term" value="F:phosphopantetheine binding"/>
    <property type="evidence" value="ECO:0007669"/>
    <property type="project" value="InterPro"/>
</dbReference>
<dbReference type="InterPro" id="IPR020841">
    <property type="entry name" value="PKS_Beta-ketoAc_synthase_dom"/>
</dbReference>
<evidence type="ECO:0000259" key="9">
    <source>
        <dbReference type="PROSITE" id="PS52019"/>
    </source>
</evidence>
<dbReference type="SMART" id="SM00823">
    <property type="entry name" value="PKS_PP"/>
    <property type="match status" value="1"/>
</dbReference>
<dbReference type="FunFam" id="1.10.1200.10:FF:000011">
    <property type="entry name" value="Sterigmatocystin biosynthesis polyketide synthase"/>
    <property type="match status" value="1"/>
</dbReference>
<dbReference type="InterPro" id="IPR001227">
    <property type="entry name" value="Ac_transferase_dom_sf"/>
</dbReference>
<sequence length="1863" mass="204216">MPFVVAGNSSCSNTAYTPSETSDASDRSSKMEFVYFSNEFPKDDLQDIYRGLHKHSKDKDFPLLARFLNEATSAAKDEVSRLPTELKRLIPPFQTLLSWAENKELREGLLCGAIDGVLLIVAQVASYIGYVESHPKDLRNMTEVSLAGLGIGLLASTAISLSSEQADLPLAGADAVRVAFRMGVHVFGVSENLEARDLSEKPETWACVVHNVDPVVAQKELDAMQPAGEVPETGKVFISAISRTSVTVSAPPQKLKALLNKCEFFRKARYIELPVYGGLCHAPHIYSTQDTEAIVRGASLNAAQKGFMPAVSVYSTSTGQPYPAKTATELYECVVSELLMQAICWDKVIAGIVDCAKCAATTEATLHCFGNSIPLKDLDMAFKNDMPELKVSTNNLLPWIFQNEPRDTAPRGSAQSKLAIIGMSCRLPGGATNTEKFWEVLEKGLDVSRQIPADRFDIETHYDPTGKALNKSMTQYMCPIDEPGLFDAPFFNMSPREAQVVDPQMRLALVTAYEALERAGYVGNRTASTKLERIGTYYGQAADDYREVNQGQEVNTYYIPGGCRAFGPGRINYFFKFAGPSYSIDTACSSGLAAIEVSSSEHSLRGDVVVGRWEKLRRGFPLFLFSTDQRRQIPFTPNAFMNTNANNSTDCLPGTMERRCRYRRHWWDEHPDQPRWFCWTQPRPLSDQGKTAIVRLYPECGHNACKTWDATADGYCRADGIGSLVIKRLEDAEADNDNILGVILGAGTNHSAEAVSITHPHAGHQAYLSRQVLRQAGVDPLDVSYVELHGTGTQAGDFEEMSGIMDVYAPLTKRRTKDQPLHIGAVKSNVGHGESVAGTTALIKVLMMLQKNAIPKHVGIKTEINPKFSKDFNKRNLHIPFEQTAWPQVPGKKRLAAINNFGAAGGNTTMVLEEGPVREKQQADPRQSHVVVVSAKTKASLTGNLERLIAYLEANPATDLADLAYTSTARRYQHTHRVAITASDVAELTKKLTSSLNKVDSITPVGKSGPPQVAFSFTGQGASHKSMNLELYRDVPTFREHIHHLDTIAQNQGFPSFIPALDGSFPQDHEHIPVITQLALVCTEMALAKYWASLGVKPDVVIGHSLGEYAAMHVAGVITASDAIFMVGRRAQMLQEKCQIRSHTMMAVRASVAQIAESSAGKRHTIACVNSPSDTVLSGTKAQMDEIQVPLEAAGYRCIKLDVAFAFHSEQTEPILDDLEAVLKNGVVFQEPKMPYVSPLLGKTIFDGKTLNANYVRRATREAVNFLPAMQNAIDIEAVSEETVWVEIGPHPVCAGFIKSIVPSTQLAIPSIRRNEDNWKTVSGSMAALHLAGVALSWNEFHRPFESSLRLLDLPTYAFTEKNHWLQYNGDWCLTKGNTFYTAEKEAARAAEPKPSVGSDLQTSTVQQVIALEVEGNAGIVVMQSDLMQGDLLAAAHGHRMNDCGVVTSSIHADIAYTLGDYLYRKIDPKGKVPAMNMTDLVVTKGLVAQSKTKYPQEFRVTAATPDITSGQIMMSWQNVDDNEPFATSTLILGDADEWLRSWEPISHLIHSRIESLERMAAEGKASRFTRNMAYTLFASNLVDYADKYRGMQSVVMNGLEAFADVQLTTKESGNWTVAPYFIDSVAHLAGFVMNCSDAMDAAKNYCVTPGWRSMRFAKPLTAGAKYRSYVRMIPTKDDPTVYLGDVYIMQDDEIMGMVGGIQFRSYPRILLNRFFSAPDKAIAESKGTNAVAPQVPLSKLTATKAAEMKGNKPLPTTLPSAQPAPVKEFKQAAAAAPTPAEAPADADSITSKALALIANEAGLEISDLDDDVAFADLGVDSLLSLVISEKFRSELGVQVSGSLFLDYPTIGDMRKWLEEYYA</sequence>
<keyword evidence="11" id="KW-1185">Reference proteome</keyword>
<dbReference type="InterPro" id="IPR032088">
    <property type="entry name" value="SAT"/>
</dbReference>
<feature type="region of interest" description="C-terminal hotdog fold" evidence="5">
    <location>
        <begin position="1566"/>
        <end position="1713"/>
    </location>
</feature>
<dbReference type="FunFam" id="3.40.366.10:FF:000002">
    <property type="entry name" value="Probable polyketide synthase 2"/>
    <property type="match status" value="1"/>
</dbReference>
<comment type="caution">
    <text evidence="10">The sequence shown here is derived from an EMBL/GenBank/DDBJ whole genome shotgun (WGS) entry which is preliminary data.</text>
</comment>
<dbReference type="InterPro" id="IPR016036">
    <property type="entry name" value="Malonyl_transacylase_ACP-bd"/>
</dbReference>
<dbReference type="PANTHER" id="PTHR43775:SF37">
    <property type="entry name" value="SI:DKEY-61P9.11"/>
    <property type="match status" value="1"/>
</dbReference>
<dbReference type="InterPro" id="IPR036736">
    <property type="entry name" value="ACP-like_sf"/>
</dbReference>
<evidence type="ECO:0000256" key="3">
    <source>
        <dbReference type="ARBA" id="ARBA00022679"/>
    </source>
</evidence>
<evidence type="ECO:0000259" key="7">
    <source>
        <dbReference type="PROSITE" id="PS50075"/>
    </source>
</evidence>
<dbReference type="GO" id="GO:0004315">
    <property type="term" value="F:3-oxoacyl-[acyl-carrier-protein] synthase activity"/>
    <property type="evidence" value="ECO:0007669"/>
    <property type="project" value="InterPro"/>
</dbReference>
<dbReference type="Pfam" id="PF22621">
    <property type="entry name" value="CurL-like_PKS_C"/>
    <property type="match status" value="1"/>
</dbReference>
<dbReference type="SUPFAM" id="SSF52151">
    <property type="entry name" value="FabD/lysophospholipase-like"/>
    <property type="match status" value="1"/>
</dbReference>
<dbReference type="InterPro" id="IPR050091">
    <property type="entry name" value="PKS_NRPS_Biosynth_Enz"/>
</dbReference>
<dbReference type="InterPro" id="IPR014031">
    <property type="entry name" value="Ketoacyl_synth_C"/>
</dbReference>
<dbReference type="EMBL" id="LFZN01000184">
    <property type="protein sequence ID" value="KXS96183.1"/>
    <property type="molecule type" value="Genomic_DNA"/>
</dbReference>
<dbReference type="FunFam" id="3.10.129.110:FF:000001">
    <property type="entry name" value="Sterigmatocystin biosynthesis polyketide synthase"/>
    <property type="match status" value="1"/>
</dbReference>
<accession>A0A139H140</accession>
<evidence type="ECO:0000256" key="5">
    <source>
        <dbReference type="PROSITE-ProRule" id="PRU01363"/>
    </source>
</evidence>
<dbReference type="InterPro" id="IPR020806">
    <property type="entry name" value="PKS_PP-bd"/>
</dbReference>
<dbReference type="SUPFAM" id="SSF53901">
    <property type="entry name" value="Thiolase-like"/>
    <property type="match status" value="1"/>
</dbReference>
<feature type="domain" description="Ketosynthase family 3 (KS3)" evidence="8">
    <location>
        <begin position="415"/>
        <end position="914"/>
    </location>
</feature>
<dbReference type="PROSITE" id="PS50075">
    <property type="entry name" value="CARRIER"/>
    <property type="match status" value="1"/>
</dbReference>
<dbReference type="PROSITE" id="PS00606">
    <property type="entry name" value="KS3_1"/>
    <property type="match status" value="1"/>
</dbReference>
<proteinExistence type="predicted"/>
<dbReference type="Proteomes" id="UP000070133">
    <property type="component" value="Unassembled WGS sequence"/>
</dbReference>
<dbReference type="Gene3D" id="1.10.1200.10">
    <property type="entry name" value="ACP-like"/>
    <property type="match status" value="1"/>
</dbReference>
<dbReference type="PROSITE" id="PS52004">
    <property type="entry name" value="KS3_2"/>
    <property type="match status" value="1"/>
</dbReference>
<dbReference type="Pfam" id="PF00550">
    <property type="entry name" value="PP-binding"/>
    <property type="match status" value="1"/>
</dbReference>
<dbReference type="PROSITE" id="PS52019">
    <property type="entry name" value="PKS_MFAS_DH"/>
    <property type="match status" value="1"/>
</dbReference>
<evidence type="ECO:0000256" key="1">
    <source>
        <dbReference type="ARBA" id="ARBA00022450"/>
    </source>
</evidence>
<feature type="compositionally biased region" description="Polar residues" evidence="6">
    <location>
        <begin position="7"/>
        <end position="22"/>
    </location>
</feature>
<keyword evidence="1" id="KW-0596">Phosphopantetheine</keyword>
<dbReference type="Gene3D" id="3.10.129.110">
    <property type="entry name" value="Polyketide synthase dehydratase"/>
    <property type="match status" value="1"/>
</dbReference>
<keyword evidence="3" id="KW-0808">Transferase</keyword>
<dbReference type="Gene3D" id="3.30.70.3290">
    <property type="match status" value="1"/>
</dbReference>
<dbReference type="SUPFAM" id="SSF47336">
    <property type="entry name" value="ACP-like"/>
    <property type="match status" value="1"/>
</dbReference>
<dbReference type="InterPro" id="IPR016039">
    <property type="entry name" value="Thiolase-like"/>
</dbReference>
<dbReference type="InterPro" id="IPR030918">
    <property type="entry name" value="PT_fungal_PKS"/>
</dbReference>
<organism evidence="10 11">
    <name type="scientific">Pseudocercospora eumusae</name>
    <dbReference type="NCBI Taxonomy" id="321146"/>
    <lineage>
        <taxon>Eukaryota</taxon>
        <taxon>Fungi</taxon>
        <taxon>Dikarya</taxon>
        <taxon>Ascomycota</taxon>
        <taxon>Pezizomycotina</taxon>
        <taxon>Dothideomycetes</taxon>
        <taxon>Dothideomycetidae</taxon>
        <taxon>Mycosphaerellales</taxon>
        <taxon>Mycosphaerellaceae</taxon>
        <taxon>Pseudocercospora</taxon>
    </lineage>
</organism>
<gene>
    <name evidence="10" type="ORF">AC578_2670</name>
</gene>
<dbReference type="Gene3D" id="3.40.47.10">
    <property type="match status" value="2"/>
</dbReference>
<dbReference type="Gene3D" id="3.40.366.10">
    <property type="entry name" value="Malonyl-Coenzyme A Acyl Carrier Protein, domain 2"/>
    <property type="match status" value="2"/>
</dbReference>
<dbReference type="Pfam" id="PF16073">
    <property type="entry name" value="SAT"/>
    <property type="match status" value="1"/>
</dbReference>
<feature type="domain" description="Carrier" evidence="7">
    <location>
        <begin position="1785"/>
        <end position="1862"/>
    </location>
</feature>
<feature type="region of interest" description="N-terminal hotdog fold" evidence="5">
    <location>
        <begin position="1407"/>
        <end position="1543"/>
    </location>
</feature>
<dbReference type="Pfam" id="PF00109">
    <property type="entry name" value="ketoacyl-synt"/>
    <property type="match status" value="1"/>
</dbReference>
<evidence type="ECO:0000256" key="4">
    <source>
        <dbReference type="ARBA" id="ARBA00023268"/>
    </source>
</evidence>
<dbReference type="InterPro" id="IPR018201">
    <property type="entry name" value="Ketoacyl_synth_AS"/>
</dbReference>
<dbReference type="SMART" id="SM00827">
    <property type="entry name" value="PKS_AT"/>
    <property type="match status" value="1"/>
</dbReference>
<evidence type="ECO:0000313" key="11">
    <source>
        <dbReference type="Proteomes" id="UP000070133"/>
    </source>
</evidence>
<evidence type="ECO:0000256" key="2">
    <source>
        <dbReference type="ARBA" id="ARBA00022553"/>
    </source>
</evidence>
<dbReference type="InterPro" id="IPR014043">
    <property type="entry name" value="Acyl_transferase_dom"/>
</dbReference>
<dbReference type="InterPro" id="IPR049900">
    <property type="entry name" value="PKS_mFAS_DH"/>
</dbReference>
<dbReference type="NCBIfam" id="TIGR04532">
    <property type="entry name" value="PT_fungal_PKS"/>
    <property type="match status" value="1"/>
</dbReference>
<evidence type="ECO:0000259" key="8">
    <source>
        <dbReference type="PROSITE" id="PS52004"/>
    </source>
</evidence>
<dbReference type="GO" id="GO:0044550">
    <property type="term" value="P:secondary metabolite biosynthetic process"/>
    <property type="evidence" value="ECO:0007669"/>
    <property type="project" value="UniProtKB-ARBA"/>
</dbReference>
<dbReference type="STRING" id="321146.A0A139H140"/>
<dbReference type="InterPro" id="IPR014030">
    <property type="entry name" value="Ketoacyl_synth_N"/>
</dbReference>
<feature type="region of interest" description="Disordered" evidence="6">
    <location>
        <begin position="1"/>
        <end position="25"/>
    </location>
</feature>
<dbReference type="InterPro" id="IPR042104">
    <property type="entry name" value="PKS_dehydratase_sf"/>
</dbReference>
<dbReference type="PANTHER" id="PTHR43775">
    <property type="entry name" value="FATTY ACID SYNTHASE"/>
    <property type="match status" value="1"/>
</dbReference>
<dbReference type="SUPFAM" id="SSF55048">
    <property type="entry name" value="Probable ACP-binding domain of malonyl-CoA ACP transacylase"/>
    <property type="match status" value="1"/>
</dbReference>